<accession>A0A1S3IA15</accession>
<dbReference type="PROSITE" id="PS01000">
    <property type="entry name" value="SDH_CYT_1"/>
    <property type="match status" value="1"/>
</dbReference>
<dbReference type="GO" id="GO:0006121">
    <property type="term" value="P:mitochondrial electron transport, succinate to ubiquinone"/>
    <property type="evidence" value="ECO:0007669"/>
    <property type="project" value="TreeGrafter"/>
</dbReference>
<keyword evidence="3 8" id="KW-0812">Transmembrane</keyword>
<evidence type="ECO:0000256" key="8">
    <source>
        <dbReference type="SAM" id="Phobius"/>
    </source>
</evidence>
<feature type="transmembrane region" description="Helical" evidence="8">
    <location>
        <begin position="167"/>
        <end position="187"/>
    </location>
</feature>
<dbReference type="GO" id="GO:0046872">
    <property type="term" value="F:metal ion binding"/>
    <property type="evidence" value="ECO:0007669"/>
    <property type="project" value="UniProtKB-KW"/>
</dbReference>
<keyword evidence="7 8" id="KW-0472">Membrane</keyword>
<evidence type="ECO:0000256" key="1">
    <source>
        <dbReference type="ARBA" id="ARBA00004141"/>
    </source>
</evidence>
<evidence type="ECO:0000256" key="6">
    <source>
        <dbReference type="ARBA" id="ARBA00023004"/>
    </source>
</evidence>
<dbReference type="CDD" id="cd03499">
    <property type="entry name" value="SQR_TypeC_SdhC"/>
    <property type="match status" value="1"/>
</dbReference>
<dbReference type="SUPFAM" id="SSF81343">
    <property type="entry name" value="Fumarate reductase respiratory complex transmembrane subunits"/>
    <property type="match status" value="1"/>
</dbReference>
<dbReference type="AlphaFoldDB" id="A0A1S3IA15"/>
<gene>
    <name evidence="10" type="primary">LOC106162110</name>
</gene>
<evidence type="ECO:0000256" key="5">
    <source>
        <dbReference type="ARBA" id="ARBA00022989"/>
    </source>
</evidence>
<feature type="transmembrane region" description="Helical" evidence="8">
    <location>
        <begin position="125"/>
        <end position="146"/>
    </location>
</feature>
<dbReference type="GO" id="GO:0006099">
    <property type="term" value="P:tricarboxylic acid cycle"/>
    <property type="evidence" value="ECO:0007669"/>
    <property type="project" value="InterPro"/>
</dbReference>
<dbReference type="GO" id="GO:0005739">
    <property type="term" value="C:mitochondrion"/>
    <property type="evidence" value="ECO:0007669"/>
    <property type="project" value="GOC"/>
</dbReference>
<comment type="subcellular location">
    <subcellularLocation>
        <location evidence="1">Membrane</location>
        <topology evidence="1">Multi-pass membrane protein</topology>
    </subcellularLocation>
</comment>
<evidence type="ECO:0000256" key="4">
    <source>
        <dbReference type="ARBA" id="ARBA00022723"/>
    </source>
</evidence>
<dbReference type="PANTHER" id="PTHR10978">
    <property type="entry name" value="SUCCINATE DEHYDROGENASE CYTOCHROME B560 SUBUNIT"/>
    <property type="match status" value="1"/>
</dbReference>
<keyword evidence="5 8" id="KW-1133">Transmembrane helix</keyword>
<dbReference type="PANTHER" id="PTHR10978:SF5">
    <property type="entry name" value="SUCCINATE DEHYDROGENASE CYTOCHROME B560 SUBUNIT, MITOCHONDRIAL"/>
    <property type="match status" value="1"/>
</dbReference>
<evidence type="ECO:0000313" key="10">
    <source>
        <dbReference type="RefSeq" id="XP_013394701.1"/>
    </source>
</evidence>
<dbReference type="RefSeq" id="XP_013394701.1">
    <property type="nucleotide sequence ID" value="XM_013539247.1"/>
</dbReference>
<sequence>MAMLFRVAGRHYGLLSSKQVSSPIMSKLVPMASVKALTTKPPKTIQEVAQGEMLDFWKKNETLKRPISPHLTIWRSQLPMTLSFFHRFTGVAMICATYVFSWVMLASPVDYQWYITFLKDLHIEGYAVGPSFLFLAKFIIALPFCYHCINGVRHLAWDLGKGFDLPTLYRTGYFVSVLSILVALYLASLSFKAPE</sequence>
<proteinExistence type="predicted"/>
<evidence type="ECO:0000256" key="3">
    <source>
        <dbReference type="ARBA" id="ARBA00022692"/>
    </source>
</evidence>
<dbReference type="Pfam" id="PF01127">
    <property type="entry name" value="Sdh_cyt"/>
    <property type="match status" value="1"/>
</dbReference>
<dbReference type="InterPro" id="IPR034804">
    <property type="entry name" value="SQR/QFR_C/D"/>
</dbReference>
<dbReference type="PROSITE" id="PS01001">
    <property type="entry name" value="SDH_CYT_2"/>
    <property type="match status" value="1"/>
</dbReference>
<name>A0A1S3IA15_LINAN</name>
<dbReference type="OrthoDB" id="588261at2759"/>
<dbReference type="Proteomes" id="UP000085678">
    <property type="component" value="Unplaced"/>
</dbReference>
<feature type="transmembrane region" description="Helical" evidence="8">
    <location>
        <begin position="84"/>
        <end position="105"/>
    </location>
</feature>
<dbReference type="NCBIfam" id="TIGR02970">
    <property type="entry name" value="succ_dehyd_cytB"/>
    <property type="match status" value="1"/>
</dbReference>
<dbReference type="KEGG" id="lak:106162110"/>
<protein>
    <submittedName>
        <fullName evidence="10">Succinate dehydrogenase cytochrome b560 subunit, mitochondrial</fullName>
    </submittedName>
</protein>
<dbReference type="InParanoid" id="A0A1S3IA15"/>
<organism evidence="9 10">
    <name type="scientific">Lingula anatina</name>
    <name type="common">Brachiopod</name>
    <name type="synonym">Lingula unguis</name>
    <dbReference type="NCBI Taxonomy" id="7574"/>
    <lineage>
        <taxon>Eukaryota</taxon>
        <taxon>Metazoa</taxon>
        <taxon>Spiralia</taxon>
        <taxon>Lophotrochozoa</taxon>
        <taxon>Brachiopoda</taxon>
        <taxon>Linguliformea</taxon>
        <taxon>Lingulata</taxon>
        <taxon>Lingulida</taxon>
        <taxon>Linguloidea</taxon>
        <taxon>Lingulidae</taxon>
        <taxon>Lingula</taxon>
    </lineage>
</organism>
<dbReference type="GO" id="GO:0016020">
    <property type="term" value="C:membrane"/>
    <property type="evidence" value="ECO:0007669"/>
    <property type="project" value="UniProtKB-SubCell"/>
</dbReference>
<evidence type="ECO:0000313" key="9">
    <source>
        <dbReference type="Proteomes" id="UP000085678"/>
    </source>
</evidence>
<keyword evidence="9" id="KW-1185">Reference proteome</keyword>
<dbReference type="Gene3D" id="1.20.1300.10">
    <property type="entry name" value="Fumarate reductase/succinate dehydrogenase, transmembrane subunit"/>
    <property type="match status" value="1"/>
</dbReference>
<evidence type="ECO:0000256" key="2">
    <source>
        <dbReference type="ARBA" id="ARBA00022617"/>
    </source>
</evidence>
<dbReference type="GeneID" id="106162110"/>
<keyword evidence="2" id="KW-0349">Heme</keyword>
<reference evidence="10" key="1">
    <citation type="submission" date="2025-08" db="UniProtKB">
        <authorList>
            <consortium name="RefSeq"/>
        </authorList>
    </citation>
    <scope>IDENTIFICATION</scope>
    <source>
        <tissue evidence="10">Gonads</tissue>
    </source>
</reference>
<dbReference type="InterPro" id="IPR018495">
    <property type="entry name" value="Succ_DH_cyt_bsu_CS"/>
</dbReference>
<dbReference type="GO" id="GO:0009055">
    <property type="term" value="F:electron transfer activity"/>
    <property type="evidence" value="ECO:0007669"/>
    <property type="project" value="InterPro"/>
</dbReference>
<dbReference type="FunCoup" id="A0A1S3IA15">
    <property type="interactions" value="1043"/>
</dbReference>
<evidence type="ECO:0000256" key="7">
    <source>
        <dbReference type="ARBA" id="ARBA00023136"/>
    </source>
</evidence>
<dbReference type="InterPro" id="IPR000701">
    <property type="entry name" value="SuccDH_FuR_B_TM-su"/>
</dbReference>
<keyword evidence="4" id="KW-0479">Metal-binding</keyword>
<dbReference type="InterPro" id="IPR014314">
    <property type="entry name" value="Succ_DH_cytb556"/>
</dbReference>
<keyword evidence="6" id="KW-0408">Iron</keyword>
<dbReference type="STRING" id="7574.A0A1S3IA15"/>